<dbReference type="InterPro" id="IPR032465">
    <property type="entry name" value="ACMSD"/>
</dbReference>
<dbReference type="Proteomes" id="UP001601992">
    <property type="component" value="Unassembled WGS sequence"/>
</dbReference>
<accession>A0ABW6S6U6</accession>
<dbReference type="InterPro" id="IPR032466">
    <property type="entry name" value="Metal_Hydrolase"/>
</dbReference>
<gene>
    <name evidence="3" type="ORF">ACFYXQ_29675</name>
</gene>
<dbReference type="Pfam" id="PF04909">
    <property type="entry name" value="Amidohydro_2"/>
    <property type="match status" value="1"/>
</dbReference>
<dbReference type="EMBL" id="JBIAQY010000011">
    <property type="protein sequence ID" value="MFF3571959.1"/>
    <property type="molecule type" value="Genomic_DNA"/>
</dbReference>
<sequence length="340" mass="37971">MTTPAPDSAIDVDVHLEPPPLAELLPMLSDHYSAQITESGLTTTPQTTRWYPPAMRKNCATSPAEIEVDAEKKIPIGCALLTCLSGLETIRDYYLGAALITALNNWLEERIDAEANMRGTMCLPLTDPDAAVEEIERRGRDKFVRVLLPIRSDQLYGNKRFHRIFEACARHDLAVALHAWGGGLNPSTPSGAPTTYVEDYLANSQIAEAQITSIIAEGVLELYPALRISLLDCGFAWLPGFLWRLNKDWKGLWREVPWVKRPPVDYFYEHFRVATAPAHLPRDPRQAREVLDMLRAPELLMFGSGHPHPHAEHTGLDLAALPQQHLAAIVRNNAAAHYRI</sequence>
<protein>
    <submittedName>
        <fullName evidence="3">Amidohydrolase family protein</fullName>
    </submittedName>
</protein>
<dbReference type="SUPFAM" id="SSF51556">
    <property type="entry name" value="Metallo-dependent hydrolases"/>
    <property type="match status" value="1"/>
</dbReference>
<dbReference type="RefSeq" id="WP_387405701.1">
    <property type="nucleotide sequence ID" value="NZ_JBIAQY010000011.1"/>
</dbReference>
<proteinExistence type="predicted"/>
<organism evidence="3 4">
    <name type="scientific">Nocardia jiangxiensis</name>
    <dbReference type="NCBI Taxonomy" id="282685"/>
    <lineage>
        <taxon>Bacteria</taxon>
        <taxon>Bacillati</taxon>
        <taxon>Actinomycetota</taxon>
        <taxon>Actinomycetes</taxon>
        <taxon>Mycobacteriales</taxon>
        <taxon>Nocardiaceae</taxon>
        <taxon>Nocardia</taxon>
    </lineage>
</organism>
<keyword evidence="1" id="KW-0456">Lyase</keyword>
<evidence type="ECO:0000256" key="1">
    <source>
        <dbReference type="ARBA" id="ARBA00023239"/>
    </source>
</evidence>
<dbReference type="PANTHER" id="PTHR21240">
    <property type="entry name" value="2-AMINO-3-CARBOXYLMUCONATE-6-SEMIALDEHYDE DECARBOXYLASE"/>
    <property type="match status" value="1"/>
</dbReference>
<reference evidence="3 4" key="1">
    <citation type="submission" date="2024-10" db="EMBL/GenBank/DDBJ databases">
        <title>The Natural Products Discovery Center: Release of the First 8490 Sequenced Strains for Exploring Actinobacteria Biosynthetic Diversity.</title>
        <authorList>
            <person name="Kalkreuter E."/>
            <person name="Kautsar S.A."/>
            <person name="Yang D."/>
            <person name="Bader C.D."/>
            <person name="Teijaro C.N."/>
            <person name="Fluegel L."/>
            <person name="Davis C.M."/>
            <person name="Simpson J.R."/>
            <person name="Lauterbach L."/>
            <person name="Steele A.D."/>
            <person name="Gui C."/>
            <person name="Meng S."/>
            <person name="Li G."/>
            <person name="Viehrig K."/>
            <person name="Ye F."/>
            <person name="Su P."/>
            <person name="Kiefer A.F."/>
            <person name="Nichols A."/>
            <person name="Cepeda A.J."/>
            <person name="Yan W."/>
            <person name="Fan B."/>
            <person name="Jiang Y."/>
            <person name="Adhikari A."/>
            <person name="Zheng C.-J."/>
            <person name="Schuster L."/>
            <person name="Cowan T.M."/>
            <person name="Smanski M.J."/>
            <person name="Chevrette M.G."/>
            <person name="De Carvalho L.P.S."/>
            <person name="Shen B."/>
        </authorList>
    </citation>
    <scope>NUCLEOTIDE SEQUENCE [LARGE SCALE GENOMIC DNA]</scope>
    <source>
        <strain evidence="3 4">NPDC002593</strain>
    </source>
</reference>
<evidence type="ECO:0000313" key="4">
    <source>
        <dbReference type="Proteomes" id="UP001601992"/>
    </source>
</evidence>
<dbReference type="InterPro" id="IPR006680">
    <property type="entry name" value="Amidohydro-rel"/>
</dbReference>
<dbReference type="PANTHER" id="PTHR21240:SF28">
    <property type="entry name" value="ISO-OROTATE DECARBOXYLASE (EUROFUNG)"/>
    <property type="match status" value="1"/>
</dbReference>
<feature type="domain" description="Amidohydrolase-related" evidence="2">
    <location>
        <begin position="92"/>
        <end position="340"/>
    </location>
</feature>
<name>A0ABW6S6U6_9NOCA</name>
<comment type="caution">
    <text evidence="3">The sequence shown here is derived from an EMBL/GenBank/DDBJ whole genome shotgun (WGS) entry which is preliminary data.</text>
</comment>
<evidence type="ECO:0000313" key="3">
    <source>
        <dbReference type="EMBL" id="MFF3571959.1"/>
    </source>
</evidence>
<evidence type="ECO:0000259" key="2">
    <source>
        <dbReference type="Pfam" id="PF04909"/>
    </source>
</evidence>
<keyword evidence="4" id="KW-1185">Reference proteome</keyword>
<dbReference type="Gene3D" id="3.20.20.140">
    <property type="entry name" value="Metal-dependent hydrolases"/>
    <property type="match status" value="1"/>
</dbReference>